<dbReference type="PANTHER" id="PTHR30007">
    <property type="entry name" value="PHP DOMAIN PROTEIN"/>
    <property type="match status" value="1"/>
</dbReference>
<evidence type="ECO:0000313" key="2">
    <source>
        <dbReference type="EMBL" id="GJD97797.1"/>
    </source>
</evidence>
<reference evidence="2" key="2">
    <citation type="submission" date="2021-08" db="EMBL/GenBank/DDBJ databases">
        <authorList>
            <person name="Tani A."/>
            <person name="Ola A."/>
            <person name="Ogura Y."/>
            <person name="Katsura K."/>
            <person name="Hayashi T."/>
        </authorList>
    </citation>
    <scope>NUCLEOTIDE SEQUENCE</scope>
    <source>
        <strain evidence="2">DSM 19015</strain>
    </source>
</reference>
<keyword evidence="3" id="KW-1185">Reference proteome</keyword>
<dbReference type="Proteomes" id="UP001055125">
    <property type="component" value="Unassembled WGS sequence"/>
</dbReference>
<gene>
    <name evidence="2" type="ORF">OCOJLMKI_5036</name>
</gene>
<evidence type="ECO:0000313" key="3">
    <source>
        <dbReference type="Proteomes" id="UP001055125"/>
    </source>
</evidence>
<evidence type="ECO:0000259" key="1">
    <source>
        <dbReference type="Pfam" id="PF13340"/>
    </source>
</evidence>
<reference evidence="2" key="1">
    <citation type="journal article" date="2021" name="Front. Microbiol.">
        <title>Comprehensive Comparative Genomics and Phenotyping of Methylobacterium Species.</title>
        <authorList>
            <person name="Alessa O."/>
            <person name="Ogura Y."/>
            <person name="Fujitani Y."/>
            <person name="Takami H."/>
            <person name="Hayashi T."/>
            <person name="Sahin N."/>
            <person name="Tani A."/>
        </authorList>
    </citation>
    <scope>NUCLEOTIDE SEQUENCE</scope>
    <source>
        <strain evidence="2">DSM 19015</strain>
    </source>
</reference>
<protein>
    <recommendedName>
        <fullName evidence="1">Insertion element IS402-like domain-containing protein</fullName>
    </recommendedName>
</protein>
<comment type="caution">
    <text evidence="2">The sequence shown here is derived from an EMBL/GenBank/DDBJ whole genome shotgun (WGS) entry which is preliminary data.</text>
</comment>
<accession>A0ABQ4S7Q6</accession>
<sequence length="184" mass="20473">MWTPTTRRHHSRTGLRDVSDLTDTEWVLLEPLLPPLCDQGRPRSWPPREVVNAISYVRRSGCPWQLLPSDFPPWRTVYRWFAAWALPEALGEVRQRLSAYPDGDRQFVSILSAVPDAGLAAVEAACVTALAARLHSADAELNILARSREPEPPQSVLTPACLTLGLVPEADCARYDGLRTRVPA</sequence>
<dbReference type="Pfam" id="PF13340">
    <property type="entry name" value="DUF4096"/>
    <property type="match status" value="1"/>
</dbReference>
<proteinExistence type="predicted"/>
<organism evidence="2 3">
    <name type="scientific">Methylobacterium iners</name>
    <dbReference type="NCBI Taxonomy" id="418707"/>
    <lineage>
        <taxon>Bacteria</taxon>
        <taxon>Pseudomonadati</taxon>
        <taxon>Pseudomonadota</taxon>
        <taxon>Alphaproteobacteria</taxon>
        <taxon>Hyphomicrobiales</taxon>
        <taxon>Methylobacteriaceae</taxon>
        <taxon>Methylobacterium</taxon>
    </lineage>
</organism>
<dbReference type="PANTHER" id="PTHR30007:SF0">
    <property type="entry name" value="TRANSPOSASE"/>
    <property type="match status" value="1"/>
</dbReference>
<dbReference type="EMBL" id="BPQP01000112">
    <property type="protein sequence ID" value="GJD97797.1"/>
    <property type="molecule type" value="Genomic_DNA"/>
</dbReference>
<dbReference type="InterPro" id="IPR025161">
    <property type="entry name" value="IS402-like_dom"/>
</dbReference>
<name>A0ABQ4S7Q6_9HYPH</name>
<feature type="domain" description="Insertion element IS402-like" evidence="1">
    <location>
        <begin position="21"/>
        <end position="85"/>
    </location>
</feature>